<dbReference type="Gene3D" id="3.10.50.40">
    <property type="match status" value="1"/>
</dbReference>
<accession>A0A425CYF4</accession>
<dbReference type="SUPFAM" id="SSF54534">
    <property type="entry name" value="FKBP-like"/>
    <property type="match status" value="1"/>
</dbReference>
<gene>
    <name evidence="4" type="ORF">B5M09_009192</name>
</gene>
<organism evidence="4 5">
    <name type="scientific">Aphanomyces astaci</name>
    <name type="common">Crayfish plague agent</name>
    <dbReference type="NCBI Taxonomy" id="112090"/>
    <lineage>
        <taxon>Eukaryota</taxon>
        <taxon>Sar</taxon>
        <taxon>Stramenopiles</taxon>
        <taxon>Oomycota</taxon>
        <taxon>Saprolegniomycetes</taxon>
        <taxon>Saprolegniales</taxon>
        <taxon>Verrucalvaceae</taxon>
        <taxon>Aphanomyces</taxon>
    </lineage>
</organism>
<dbReference type="EMBL" id="MZMZ02003323">
    <property type="protein sequence ID" value="RQM22017.1"/>
    <property type="molecule type" value="Genomic_DNA"/>
</dbReference>
<dbReference type="GO" id="GO:0003755">
    <property type="term" value="F:peptidyl-prolyl cis-trans isomerase activity"/>
    <property type="evidence" value="ECO:0007669"/>
    <property type="project" value="UniProtKB-KW"/>
</dbReference>
<protein>
    <recommendedName>
        <fullName evidence="1">peptidylprolyl isomerase</fullName>
        <ecNumber evidence="1">5.2.1.8</ecNumber>
    </recommendedName>
</protein>
<evidence type="ECO:0000259" key="3">
    <source>
        <dbReference type="PROSITE" id="PS50059"/>
    </source>
</evidence>
<dbReference type="PROSITE" id="PS50059">
    <property type="entry name" value="FKBP_PPIASE"/>
    <property type="match status" value="1"/>
</dbReference>
<feature type="region of interest" description="Disordered" evidence="2">
    <location>
        <begin position="159"/>
        <end position="185"/>
    </location>
</feature>
<feature type="compositionally biased region" description="Acidic residues" evidence="2">
    <location>
        <begin position="176"/>
        <end position="185"/>
    </location>
</feature>
<keyword evidence="1" id="KW-0413">Isomerase</keyword>
<comment type="catalytic activity">
    <reaction evidence="1">
        <text>[protein]-peptidylproline (omega=180) = [protein]-peptidylproline (omega=0)</text>
        <dbReference type="Rhea" id="RHEA:16237"/>
        <dbReference type="Rhea" id="RHEA-COMP:10747"/>
        <dbReference type="Rhea" id="RHEA-COMP:10748"/>
        <dbReference type="ChEBI" id="CHEBI:83833"/>
        <dbReference type="ChEBI" id="CHEBI:83834"/>
        <dbReference type="EC" id="5.2.1.8"/>
    </reaction>
</comment>
<dbReference type="Proteomes" id="UP000284702">
    <property type="component" value="Unassembled WGS sequence"/>
</dbReference>
<feature type="domain" description="PPIase FKBP-type" evidence="3">
    <location>
        <begin position="1"/>
        <end position="38"/>
    </location>
</feature>
<evidence type="ECO:0000256" key="1">
    <source>
        <dbReference type="PROSITE-ProRule" id="PRU00277"/>
    </source>
</evidence>
<feature type="non-terminal residue" evidence="4">
    <location>
        <position position="1"/>
    </location>
</feature>
<keyword evidence="5" id="KW-1185">Reference proteome</keyword>
<dbReference type="Pfam" id="PF00254">
    <property type="entry name" value="FKBP_C"/>
    <property type="match status" value="1"/>
</dbReference>
<comment type="caution">
    <text evidence="4">The sequence shown here is derived from an EMBL/GenBank/DDBJ whole genome shotgun (WGS) entry which is preliminary data.</text>
</comment>
<name>A0A425CYF4_APHAT</name>
<keyword evidence="1" id="KW-0697">Rotamase</keyword>
<reference evidence="4" key="1">
    <citation type="submission" date="2018-07" db="EMBL/GenBank/DDBJ databases">
        <title>Annotation of Aphanomyces astaci genome assembly.</title>
        <authorList>
            <person name="Studholme D.J."/>
        </authorList>
    </citation>
    <scope>NUCLEOTIDE SEQUENCE [LARGE SCALE GENOMIC DNA]</scope>
    <source>
        <strain evidence="4">Pc</strain>
    </source>
</reference>
<dbReference type="EC" id="5.2.1.8" evidence="1"/>
<evidence type="ECO:0000313" key="4">
    <source>
        <dbReference type="EMBL" id="RQM22017.1"/>
    </source>
</evidence>
<dbReference type="InterPro" id="IPR046357">
    <property type="entry name" value="PPIase_dom_sf"/>
</dbReference>
<dbReference type="InterPro" id="IPR001179">
    <property type="entry name" value="PPIase_FKBP_dom"/>
</dbReference>
<sequence length="185" mass="20609">ETAKITCAPNLAYGVRGRPPKIPPNATLVFKVELIAIHEKVRLDQGGDDDDDDERISFRHYSPDQFQHVLDVARVHLRNFGYDTNTQGFPHDIRLPNRQLRPAKPGGKSVWTLSGDKLELRDRNDTFGRLSTWFRKALTEPILASDGTNLNMHEVEAARERALASAQSASQGPGSEDADGEEDHA</sequence>
<proteinExistence type="predicted"/>
<evidence type="ECO:0000256" key="2">
    <source>
        <dbReference type="SAM" id="MobiDB-lite"/>
    </source>
</evidence>
<dbReference type="VEuPathDB" id="FungiDB:H257_05320"/>
<evidence type="ECO:0000313" key="5">
    <source>
        <dbReference type="Proteomes" id="UP000284702"/>
    </source>
</evidence>
<dbReference type="VEuPathDB" id="FungiDB:H257_14533"/>
<dbReference type="AlphaFoldDB" id="A0A425CYF4"/>